<protein>
    <submittedName>
        <fullName evidence="3">Xanthine dehydrogenase subunit D</fullName>
    </submittedName>
</protein>
<dbReference type="Proteomes" id="UP001499924">
    <property type="component" value="Unassembled WGS sequence"/>
</dbReference>
<dbReference type="PANTHER" id="PTHR11908:SF157">
    <property type="entry name" value="XANTHINE DEHYDROGENASE SUBUNIT D-RELATED"/>
    <property type="match status" value="1"/>
</dbReference>
<dbReference type="Pfam" id="PF20256">
    <property type="entry name" value="MoCoBD_2"/>
    <property type="match status" value="1"/>
</dbReference>
<dbReference type="SUPFAM" id="SSF56003">
    <property type="entry name" value="Molybdenum cofactor-binding domain"/>
    <property type="match status" value="1"/>
</dbReference>
<evidence type="ECO:0000259" key="2">
    <source>
        <dbReference type="SMART" id="SM01008"/>
    </source>
</evidence>
<dbReference type="InterPro" id="IPR037165">
    <property type="entry name" value="AldOxase/xan_DH_Mopterin-bd_sf"/>
</dbReference>
<proteinExistence type="predicted"/>
<gene>
    <name evidence="3" type="primary">pucD</name>
    <name evidence="3" type="ORF">GCM10010531_40010</name>
</gene>
<keyword evidence="4" id="KW-1185">Reference proteome</keyword>
<dbReference type="Gene3D" id="3.90.1170.50">
    <property type="entry name" value="Aldehyde oxidase/xanthine dehydrogenase, a/b hammerhead"/>
    <property type="match status" value="1"/>
</dbReference>
<dbReference type="SMART" id="SM01008">
    <property type="entry name" value="Ald_Xan_dh_C"/>
    <property type="match status" value="1"/>
</dbReference>
<dbReference type="InterPro" id="IPR016208">
    <property type="entry name" value="Ald_Oxase/xanthine_DH-like"/>
</dbReference>
<reference evidence="4" key="1">
    <citation type="journal article" date="2019" name="Int. J. Syst. Evol. Microbiol.">
        <title>The Global Catalogue of Microorganisms (GCM) 10K type strain sequencing project: providing services to taxonomists for standard genome sequencing and annotation.</title>
        <authorList>
            <consortium name="The Broad Institute Genomics Platform"/>
            <consortium name="The Broad Institute Genome Sequencing Center for Infectious Disease"/>
            <person name="Wu L."/>
            <person name="Ma J."/>
        </authorList>
    </citation>
    <scope>NUCLEOTIDE SEQUENCE [LARGE SCALE GENOMIC DNA]</scope>
    <source>
        <strain evidence="4">JCM 15614</strain>
    </source>
</reference>
<evidence type="ECO:0000256" key="1">
    <source>
        <dbReference type="SAM" id="MobiDB-lite"/>
    </source>
</evidence>
<feature type="compositionally biased region" description="Basic and acidic residues" evidence="1">
    <location>
        <begin position="1"/>
        <end position="12"/>
    </location>
</feature>
<dbReference type="InterPro" id="IPR017609">
    <property type="entry name" value="Xanthine_dehydrogenase_dsu"/>
</dbReference>
<dbReference type="PANTHER" id="PTHR11908">
    <property type="entry name" value="XANTHINE DEHYDROGENASE"/>
    <property type="match status" value="1"/>
</dbReference>
<feature type="compositionally biased region" description="Low complexity" evidence="1">
    <location>
        <begin position="13"/>
        <end position="22"/>
    </location>
</feature>
<accession>A0ABP6PKY2</accession>
<evidence type="ECO:0000313" key="3">
    <source>
        <dbReference type="EMBL" id="GAA3181788.1"/>
    </source>
</evidence>
<dbReference type="InterPro" id="IPR008274">
    <property type="entry name" value="AldOxase/xan_DH_MoCoBD1"/>
</dbReference>
<dbReference type="NCBIfam" id="TIGR03196">
    <property type="entry name" value="pucD"/>
    <property type="match status" value="1"/>
</dbReference>
<evidence type="ECO:0000313" key="4">
    <source>
        <dbReference type="Proteomes" id="UP001499924"/>
    </source>
</evidence>
<dbReference type="Gene3D" id="3.30.365.10">
    <property type="entry name" value="Aldehyde oxidase/xanthine dehydrogenase, molybdopterin binding domain"/>
    <property type="match status" value="4"/>
</dbReference>
<dbReference type="InterPro" id="IPR000674">
    <property type="entry name" value="Ald_Oxase/Xan_DH_a/b"/>
</dbReference>
<name>A0ABP6PKY2_9ACTN</name>
<feature type="compositionally biased region" description="Polar residues" evidence="1">
    <location>
        <begin position="27"/>
        <end position="36"/>
    </location>
</feature>
<feature type="region of interest" description="Disordered" evidence="1">
    <location>
        <begin position="1"/>
        <end position="48"/>
    </location>
</feature>
<dbReference type="InterPro" id="IPR036856">
    <property type="entry name" value="Ald_Oxase/Xan_DH_a/b_sf"/>
</dbReference>
<dbReference type="Pfam" id="PF02738">
    <property type="entry name" value="MoCoBD_1"/>
    <property type="match status" value="1"/>
</dbReference>
<comment type="caution">
    <text evidence="3">The sequence shown here is derived from an EMBL/GenBank/DDBJ whole genome shotgun (WGS) entry which is preliminary data.</text>
</comment>
<dbReference type="SUPFAM" id="SSF54665">
    <property type="entry name" value="CO dehydrogenase molybdoprotein N-domain-like"/>
    <property type="match status" value="1"/>
</dbReference>
<dbReference type="EMBL" id="BAAAVV010000014">
    <property type="protein sequence ID" value="GAA3181788.1"/>
    <property type="molecule type" value="Genomic_DNA"/>
</dbReference>
<sequence length="788" mass="82854">MPVHRLREDPRRGAPGRAAAGAVVSTEAGTRVTTQAPPAGRIGDSPLRPDGTLKVTGEFAYASDLWHDDMVWGVTVRSPHPHARIRGIDITAALTVPGVSAVLTADDVPGENAYGLEHADQPVLASEFVRYEGEPVALVAADHPETARRAAARIVVDYEVLPAVTDPRRAMDADAPAVHHPGNLVRHLHLERGEQAPTAPVVVSLDFEVGMQDQAFLGPESGLAVPAEDGGVDLYVATQWLHVDQRQICLALGMPPEKVRLTLAGVGGAFGGREDLSVHVHACLLALRTGKPVKMSYSREESFFGHVHRHPAWMTYEFGAERDGTLVYAKARVLLDGGAYASSTAAVVGNAGTLGLGPYRFPSVTVDAYGVYTNNPPCGAMRGFGCVQAAFAHEALMDELADAVGLDRVAIRQKNGMREGDLNITGQVIDSAAPVAELLQIVRDMPMPPEADTSDIRAMPGAVGNTTHGEGVRRGVGYSVTYKNVGFSEGFDDYSTARVRLEMTGGEAVATVHTAAAEVGQGLITVEQQICRTELGVERVVVHPKDTAVGSGGSTSASRQTYVTGGAVKAACEAVRATVLDRASMSLGRPAGELRLDGEKIVGASGEVLTGLADVLGDGAVEETAEYRHRPTHAIDPATGQGDAHVQFAFSAHRAVVDVDVELGLVKVVALDTAQDVGKAINPDAVVGQIHGGSAQGMGLALMEEIVVTDGHVRNPSFTDYLIPTILDMPPMKVEVLEYADPHAPYGVRGVGEPPTISSGPAVAAAVRDACGAPLRRVPIRPEHITGT</sequence>
<feature type="domain" description="Aldehyde oxidase/xanthine dehydrogenase a/b hammerhead" evidence="2">
    <location>
        <begin position="56"/>
        <end position="162"/>
    </location>
</feature>
<organism evidence="3 4">
    <name type="scientific">Blastococcus jejuensis</name>
    <dbReference type="NCBI Taxonomy" id="351224"/>
    <lineage>
        <taxon>Bacteria</taxon>
        <taxon>Bacillati</taxon>
        <taxon>Actinomycetota</taxon>
        <taxon>Actinomycetes</taxon>
        <taxon>Geodermatophilales</taxon>
        <taxon>Geodermatophilaceae</taxon>
        <taxon>Blastococcus</taxon>
    </lineage>
</organism>
<dbReference type="InterPro" id="IPR046867">
    <property type="entry name" value="AldOxase/xan_DH_MoCoBD2"/>
</dbReference>
<dbReference type="Pfam" id="PF01315">
    <property type="entry name" value="Ald_Xan_dh_C"/>
    <property type="match status" value="1"/>
</dbReference>